<dbReference type="RefSeq" id="WP_166229092.1">
    <property type="nucleotide sequence ID" value="NZ_CP049989.1"/>
</dbReference>
<proteinExistence type="predicted"/>
<keyword evidence="3" id="KW-1185">Reference proteome</keyword>
<feature type="signal peptide" evidence="1">
    <location>
        <begin position="1"/>
        <end position="25"/>
    </location>
</feature>
<feature type="chain" id="PRO_5026133511" evidence="1">
    <location>
        <begin position="26"/>
        <end position="121"/>
    </location>
</feature>
<organism evidence="2 3">
    <name type="scientific">Hydrogenophaga crocea</name>
    <dbReference type="NCBI Taxonomy" id="2716225"/>
    <lineage>
        <taxon>Bacteria</taxon>
        <taxon>Pseudomonadati</taxon>
        <taxon>Pseudomonadota</taxon>
        <taxon>Betaproteobacteria</taxon>
        <taxon>Burkholderiales</taxon>
        <taxon>Comamonadaceae</taxon>
        <taxon>Hydrogenophaga</taxon>
    </lineage>
</organism>
<reference evidence="2 3" key="1">
    <citation type="submission" date="2020-03" db="EMBL/GenBank/DDBJ databases">
        <title>Hydrogenophaga sp. nov. isolated from cyanobacterial mat.</title>
        <authorList>
            <person name="Thorat V."/>
            <person name="Kirdat K."/>
            <person name="Tiwarekar B."/>
            <person name="Costa E.D."/>
            <person name="Yadav A."/>
        </authorList>
    </citation>
    <scope>NUCLEOTIDE SEQUENCE [LARGE SCALE GENOMIC DNA]</scope>
    <source>
        <strain evidence="2 3">BA0156</strain>
    </source>
</reference>
<dbReference type="AlphaFoldDB" id="A0A6G8IL58"/>
<gene>
    <name evidence="2" type="ORF">G9Q37_17190</name>
</gene>
<protein>
    <submittedName>
        <fullName evidence="2">Uncharacterized protein</fullName>
    </submittedName>
</protein>
<dbReference type="EMBL" id="CP049989">
    <property type="protein sequence ID" value="QIM53766.1"/>
    <property type="molecule type" value="Genomic_DNA"/>
</dbReference>
<evidence type="ECO:0000256" key="1">
    <source>
        <dbReference type="SAM" id="SignalP"/>
    </source>
</evidence>
<dbReference type="Proteomes" id="UP000503162">
    <property type="component" value="Chromosome"/>
</dbReference>
<dbReference type="KEGG" id="hcz:G9Q37_17190"/>
<evidence type="ECO:0000313" key="2">
    <source>
        <dbReference type="EMBL" id="QIM53766.1"/>
    </source>
</evidence>
<keyword evidence="1" id="KW-0732">Signal</keyword>
<sequence length="121" mass="12723">MTMPFRPLPVLSLAFTLLFLGSAEARCVQDRYGNTLCPAPDSRCVADRYGNWLCSSEGGDAALDRYGNPVCGAGRCVADIHGEVWCSTQSRGSAALDRYAKAVCTGGCAPATPSACSPLKK</sequence>
<accession>A0A6G8IL58</accession>
<evidence type="ECO:0000313" key="3">
    <source>
        <dbReference type="Proteomes" id="UP000503162"/>
    </source>
</evidence>
<name>A0A6G8IL58_9BURK</name>